<reference evidence="1 2" key="1">
    <citation type="submission" date="2017-09" db="EMBL/GenBank/DDBJ databases">
        <authorList>
            <person name="Ehlers B."/>
            <person name="Leendertz F.H."/>
        </authorList>
    </citation>
    <scope>NUCLEOTIDE SEQUENCE [LARGE SCALE GENOMIC DNA]</scope>
    <source>
        <strain evidence="1 2">DSM 27208</strain>
    </source>
</reference>
<evidence type="ECO:0000313" key="1">
    <source>
        <dbReference type="EMBL" id="SNZ15982.1"/>
    </source>
</evidence>
<dbReference type="AlphaFoldDB" id="A0A285P2M6"/>
<gene>
    <name evidence="1" type="ORF">SAMN06269185_2666</name>
</gene>
<dbReference type="RefSeq" id="WP_097009552.1">
    <property type="nucleotide sequence ID" value="NZ_OBEJ01000003.1"/>
</dbReference>
<sequence>MTDLETREQYEALIDDLAADARERSPGEPTTDDCWDSVAAFVPELSGPVCARVLELSDSDPDAELVEHVTDARDSDAAEHQRAEAVTVLLQDVELRLSDADTEEN</sequence>
<proteinExistence type="predicted"/>
<dbReference type="OrthoDB" id="264591at2157"/>
<protein>
    <submittedName>
        <fullName evidence="1">Uncharacterized protein</fullName>
    </submittedName>
</protein>
<keyword evidence="2" id="KW-1185">Reference proteome</keyword>
<dbReference type="EMBL" id="OBEJ01000003">
    <property type="protein sequence ID" value="SNZ15982.1"/>
    <property type="molecule type" value="Genomic_DNA"/>
</dbReference>
<dbReference type="Proteomes" id="UP000219453">
    <property type="component" value="Unassembled WGS sequence"/>
</dbReference>
<organism evidence="1 2">
    <name type="scientific">Natronoarchaeum philippinense</name>
    <dbReference type="NCBI Taxonomy" id="558529"/>
    <lineage>
        <taxon>Archaea</taxon>
        <taxon>Methanobacteriati</taxon>
        <taxon>Methanobacteriota</taxon>
        <taxon>Stenosarchaea group</taxon>
        <taxon>Halobacteria</taxon>
        <taxon>Halobacteriales</taxon>
        <taxon>Natronoarchaeaceae</taxon>
    </lineage>
</organism>
<evidence type="ECO:0000313" key="2">
    <source>
        <dbReference type="Proteomes" id="UP000219453"/>
    </source>
</evidence>
<accession>A0A285P2M6</accession>
<name>A0A285P2M6_NATPI</name>